<name>A0A8K0G813_IGNLU</name>
<comment type="caution">
    <text evidence="2">The sequence shown here is derived from an EMBL/GenBank/DDBJ whole genome shotgun (WGS) entry which is preliminary data.</text>
</comment>
<feature type="domain" description="Retroviral polymerase SH3-like" evidence="1">
    <location>
        <begin position="36"/>
        <end position="80"/>
    </location>
</feature>
<dbReference type="InterPro" id="IPR057670">
    <property type="entry name" value="SH3_retrovirus"/>
</dbReference>
<evidence type="ECO:0000259" key="1">
    <source>
        <dbReference type="Pfam" id="PF25597"/>
    </source>
</evidence>
<gene>
    <name evidence="2" type="ORF">ILUMI_11123</name>
</gene>
<dbReference type="Pfam" id="PF25597">
    <property type="entry name" value="SH3_retrovirus"/>
    <property type="match status" value="1"/>
</dbReference>
<evidence type="ECO:0000313" key="3">
    <source>
        <dbReference type="Proteomes" id="UP000801492"/>
    </source>
</evidence>
<dbReference type="AlphaFoldDB" id="A0A8K0G813"/>
<protein>
    <recommendedName>
        <fullName evidence="1">Retroviral polymerase SH3-like domain-containing protein</fullName>
    </recommendedName>
</protein>
<accession>A0A8K0G813</accession>
<organism evidence="2 3">
    <name type="scientific">Ignelater luminosus</name>
    <name type="common">Cucubano</name>
    <name type="synonym">Pyrophorus luminosus</name>
    <dbReference type="NCBI Taxonomy" id="2038154"/>
    <lineage>
        <taxon>Eukaryota</taxon>
        <taxon>Metazoa</taxon>
        <taxon>Ecdysozoa</taxon>
        <taxon>Arthropoda</taxon>
        <taxon>Hexapoda</taxon>
        <taxon>Insecta</taxon>
        <taxon>Pterygota</taxon>
        <taxon>Neoptera</taxon>
        <taxon>Endopterygota</taxon>
        <taxon>Coleoptera</taxon>
        <taxon>Polyphaga</taxon>
        <taxon>Elateriformia</taxon>
        <taxon>Elateroidea</taxon>
        <taxon>Elateridae</taxon>
        <taxon>Agrypninae</taxon>
        <taxon>Pyrophorini</taxon>
        <taxon>Ignelater</taxon>
    </lineage>
</organism>
<dbReference type="OrthoDB" id="8037646at2759"/>
<proteinExistence type="predicted"/>
<reference evidence="2" key="1">
    <citation type="submission" date="2019-08" db="EMBL/GenBank/DDBJ databases">
        <title>The genome of the North American firefly Photinus pyralis.</title>
        <authorList>
            <consortium name="Photinus pyralis genome working group"/>
            <person name="Fallon T.R."/>
            <person name="Sander Lower S.E."/>
            <person name="Weng J.-K."/>
        </authorList>
    </citation>
    <scope>NUCLEOTIDE SEQUENCE</scope>
    <source>
        <strain evidence="2">TRF0915ILg1</strain>
        <tissue evidence="2">Whole body</tissue>
    </source>
</reference>
<dbReference type="Proteomes" id="UP000801492">
    <property type="component" value="Unassembled WGS sequence"/>
</dbReference>
<dbReference type="EMBL" id="VTPC01006294">
    <property type="protein sequence ID" value="KAF2895050.1"/>
    <property type="molecule type" value="Genomic_DNA"/>
</dbReference>
<sequence>MNIINRSPTVTLDKKSPAEMWFDVKPNLQKLKVIDCYAYLRIPKEILKSKLDSRSKKCYMVGYCPNGCRLWDPENNKIIKGLTYNFVKRIF</sequence>
<keyword evidence="3" id="KW-1185">Reference proteome</keyword>
<evidence type="ECO:0000313" key="2">
    <source>
        <dbReference type="EMBL" id="KAF2895050.1"/>
    </source>
</evidence>